<evidence type="ECO:0000313" key="8">
    <source>
        <dbReference type="Proteomes" id="UP000694941"/>
    </source>
</evidence>
<feature type="transmembrane region" description="Helical" evidence="6">
    <location>
        <begin position="145"/>
        <end position="166"/>
    </location>
</feature>
<dbReference type="PROSITE" id="PS50922">
    <property type="entry name" value="TLC"/>
    <property type="match status" value="1"/>
</dbReference>
<protein>
    <submittedName>
        <fullName evidence="9">Protein FAM57A-like</fullName>
    </submittedName>
</protein>
<evidence type="ECO:0000256" key="1">
    <source>
        <dbReference type="ARBA" id="ARBA00004141"/>
    </source>
</evidence>
<reference evidence="9" key="1">
    <citation type="submission" date="2025-08" db="UniProtKB">
        <authorList>
            <consortium name="RefSeq"/>
        </authorList>
    </citation>
    <scope>IDENTIFICATION</scope>
    <source>
        <tissue evidence="9">Muscle</tissue>
    </source>
</reference>
<feature type="transmembrane region" description="Helical" evidence="6">
    <location>
        <begin position="98"/>
        <end position="116"/>
    </location>
</feature>
<evidence type="ECO:0000259" key="7">
    <source>
        <dbReference type="PROSITE" id="PS50922"/>
    </source>
</evidence>
<gene>
    <name evidence="9" type="primary">LOC106477063</name>
</gene>
<keyword evidence="4 5" id="KW-0472">Membrane</keyword>
<dbReference type="PANTHER" id="PTHR13439">
    <property type="entry name" value="CT120 PROTEIN"/>
    <property type="match status" value="1"/>
</dbReference>
<comment type="subcellular location">
    <subcellularLocation>
        <location evidence="1">Membrane</location>
        <topology evidence="1">Multi-pass membrane protein</topology>
    </subcellularLocation>
</comment>
<evidence type="ECO:0000256" key="2">
    <source>
        <dbReference type="ARBA" id="ARBA00022692"/>
    </source>
</evidence>
<keyword evidence="2 5" id="KW-0812">Transmembrane</keyword>
<proteinExistence type="predicted"/>
<name>A0ABM1C2M5_LIMPO</name>
<dbReference type="Pfam" id="PF03798">
    <property type="entry name" value="TRAM_LAG1_CLN8"/>
    <property type="match status" value="1"/>
</dbReference>
<dbReference type="InterPro" id="IPR050846">
    <property type="entry name" value="TLCD"/>
</dbReference>
<dbReference type="GeneID" id="106477063"/>
<keyword evidence="8" id="KW-1185">Reference proteome</keyword>
<evidence type="ECO:0000313" key="9">
    <source>
        <dbReference type="RefSeq" id="XP_013793118.1"/>
    </source>
</evidence>
<feature type="transmembrane region" description="Helical" evidence="6">
    <location>
        <begin position="53"/>
        <end position="78"/>
    </location>
</feature>
<organism evidence="8 9">
    <name type="scientific">Limulus polyphemus</name>
    <name type="common">Atlantic horseshoe crab</name>
    <dbReference type="NCBI Taxonomy" id="6850"/>
    <lineage>
        <taxon>Eukaryota</taxon>
        <taxon>Metazoa</taxon>
        <taxon>Ecdysozoa</taxon>
        <taxon>Arthropoda</taxon>
        <taxon>Chelicerata</taxon>
        <taxon>Merostomata</taxon>
        <taxon>Xiphosura</taxon>
        <taxon>Limulidae</taxon>
        <taxon>Limulus</taxon>
    </lineage>
</organism>
<sequence length="206" mass="23672">MDVDISVQRGFVYFTIGITFFTSLFLGLKYVLRKVTGVTKGGNVDKTNYNLPYFALLEICNSLVSLIQSLVASSVGILIVSSCYNDVMHERNWLCNRYAWVIVAYLLYDTACMYLVHSYKHKQDQVSKSHRERVISFFRKNQMMMIHHIILPLVLFPVTISLRRGLGDFFLGCFYLVELSTPFTNLRSILSTATKVPGFMWLMAFS</sequence>
<evidence type="ECO:0000256" key="3">
    <source>
        <dbReference type="ARBA" id="ARBA00022989"/>
    </source>
</evidence>
<feature type="transmembrane region" description="Helical" evidence="6">
    <location>
        <begin position="12"/>
        <end position="32"/>
    </location>
</feature>
<dbReference type="RefSeq" id="XP_013793118.1">
    <property type="nucleotide sequence ID" value="XM_013937664.2"/>
</dbReference>
<dbReference type="InterPro" id="IPR006634">
    <property type="entry name" value="TLC-dom"/>
</dbReference>
<evidence type="ECO:0000256" key="6">
    <source>
        <dbReference type="SAM" id="Phobius"/>
    </source>
</evidence>
<keyword evidence="3 6" id="KW-1133">Transmembrane helix</keyword>
<evidence type="ECO:0000256" key="5">
    <source>
        <dbReference type="PROSITE-ProRule" id="PRU00205"/>
    </source>
</evidence>
<feature type="domain" description="TLC" evidence="7">
    <location>
        <begin position="54"/>
        <end position="206"/>
    </location>
</feature>
<accession>A0ABM1C2M5</accession>
<evidence type="ECO:0000256" key="4">
    <source>
        <dbReference type="ARBA" id="ARBA00023136"/>
    </source>
</evidence>
<dbReference type="PANTHER" id="PTHR13439:SF66">
    <property type="entry name" value="BCDNA.GH12326"/>
    <property type="match status" value="1"/>
</dbReference>
<dbReference type="Proteomes" id="UP000694941">
    <property type="component" value="Unplaced"/>
</dbReference>